<reference evidence="3" key="1">
    <citation type="submission" date="2012-02" db="EMBL/GenBank/DDBJ databases">
        <title>Complete sequence of Desulfitobacterium dichloroeliminans LMG P-21439.</title>
        <authorList>
            <person name="Lucas S."/>
            <person name="Han J."/>
            <person name="Lapidus A."/>
            <person name="Cheng J.-F."/>
            <person name="Goodwin L."/>
            <person name="Pitluck S."/>
            <person name="Peters L."/>
            <person name="Ovchinnikova G."/>
            <person name="Teshima H."/>
            <person name="Detter J.C."/>
            <person name="Han C."/>
            <person name="Tapia R."/>
            <person name="Land M."/>
            <person name="Hauser L."/>
            <person name="Kyrpides N."/>
            <person name="Ivanova N."/>
            <person name="Pagani I."/>
            <person name="Kruse T."/>
            <person name="de Vos W.M."/>
            <person name="Boon N."/>
            <person name="Smidt H."/>
            <person name="Woyke T."/>
        </authorList>
    </citation>
    <scope>NUCLEOTIDE SEQUENCE [LARGE SCALE GENOMIC DNA]</scope>
    <source>
        <strain evidence="3">LMG P-21439 / DCA1</strain>
    </source>
</reference>
<evidence type="ECO:0000256" key="1">
    <source>
        <dbReference type="ARBA" id="ARBA00023186"/>
    </source>
</evidence>
<gene>
    <name evidence="2" type="ordered locus">Desdi_1255</name>
</gene>
<protein>
    <submittedName>
        <fullName evidence="2">Putative component of anaerobic dehydrogenase</fullName>
    </submittedName>
</protein>
<keyword evidence="3" id="KW-1185">Reference proteome</keyword>
<dbReference type="Proteomes" id="UP000010797">
    <property type="component" value="Chromosome"/>
</dbReference>
<dbReference type="KEGG" id="ddl:Desdi_1255"/>
<name>L0F6E9_DESDL</name>
<dbReference type="AlphaFoldDB" id="L0F6E9"/>
<dbReference type="InterPro" id="IPR050289">
    <property type="entry name" value="TorD/DmsD_chaperones"/>
</dbReference>
<dbReference type="PANTHER" id="PTHR34227:SF1">
    <property type="entry name" value="DIMETHYL SULFOXIDE REDUCTASE CHAPERONE-RELATED"/>
    <property type="match status" value="1"/>
</dbReference>
<sequence>MSYSGISQQAFYDLFSVFAEFFTFPDQEFCESVRSGQVDQQISELSQKVGYPIASELKKDAPTYEEWVALYNHCFLGARKPFAPPIESIYKQWTLDGSYQVPFKHQKGYLMGDSAQHVRHLLQAFELELPIEYNMMPDHLSILLELLAFLVGNGFVKEAQQFCQDHLDWLPDLYKALADLPVDSSIYLAVLNELEKALQIFACSTIDNTQTIEYSCVTAASELN</sequence>
<dbReference type="Pfam" id="PF02613">
    <property type="entry name" value="Nitrate_red_del"/>
    <property type="match status" value="1"/>
</dbReference>
<dbReference type="STRING" id="871963.Desdi_1255"/>
<dbReference type="OrthoDB" id="1808217at2"/>
<dbReference type="SUPFAM" id="SSF89155">
    <property type="entry name" value="TorD-like"/>
    <property type="match status" value="1"/>
</dbReference>
<dbReference type="Gene3D" id="1.10.3480.10">
    <property type="entry name" value="TorD-like"/>
    <property type="match status" value="1"/>
</dbReference>
<evidence type="ECO:0000313" key="3">
    <source>
        <dbReference type="Proteomes" id="UP000010797"/>
    </source>
</evidence>
<dbReference type="eggNOG" id="COG3381">
    <property type="taxonomic scope" value="Bacteria"/>
</dbReference>
<dbReference type="InterPro" id="IPR020945">
    <property type="entry name" value="DMSO/NO3_reduct_chaperone"/>
</dbReference>
<dbReference type="PANTHER" id="PTHR34227">
    <property type="entry name" value="CHAPERONE PROTEIN YCDY"/>
    <property type="match status" value="1"/>
</dbReference>
<dbReference type="HOGENOM" id="CLU_108408_0_0_9"/>
<organism evidence="2 3">
    <name type="scientific">Desulfitobacterium dichloroeliminans (strain LMG P-21439 / DCA1)</name>
    <dbReference type="NCBI Taxonomy" id="871963"/>
    <lineage>
        <taxon>Bacteria</taxon>
        <taxon>Bacillati</taxon>
        <taxon>Bacillota</taxon>
        <taxon>Clostridia</taxon>
        <taxon>Eubacteriales</taxon>
        <taxon>Desulfitobacteriaceae</taxon>
        <taxon>Desulfitobacterium</taxon>
    </lineage>
</organism>
<dbReference type="RefSeq" id="WP_015261763.1">
    <property type="nucleotide sequence ID" value="NC_019903.1"/>
</dbReference>
<accession>L0F6E9</accession>
<dbReference type="EMBL" id="CP003344">
    <property type="protein sequence ID" value="AGA68767.1"/>
    <property type="molecule type" value="Genomic_DNA"/>
</dbReference>
<dbReference type="InterPro" id="IPR036411">
    <property type="entry name" value="TorD-like_sf"/>
</dbReference>
<evidence type="ECO:0000313" key="2">
    <source>
        <dbReference type="EMBL" id="AGA68767.1"/>
    </source>
</evidence>
<keyword evidence="1" id="KW-0143">Chaperone</keyword>
<proteinExistence type="predicted"/>